<evidence type="ECO:0000256" key="4">
    <source>
        <dbReference type="ARBA" id="ARBA00022827"/>
    </source>
</evidence>
<dbReference type="EMBL" id="VWOJ01000002">
    <property type="protein sequence ID" value="KAA5803514.1"/>
    <property type="molecule type" value="Genomic_DNA"/>
</dbReference>
<dbReference type="PANTHER" id="PTHR11748:SF111">
    <property type="entry name" value="D-LACTATE DEHYDROGENASE, MITOCHONDRIAL-RELATED"/>
    <property type="match status" value="1"/>
</dbReference>
<comment type="similarity">
    <text evidence="2">Belongs to the FAD-binding oxidoreductase/transferase type 4 family.</text>
</comment>
<dbReference type="InterPro" id="IPR016164">
    <property type="entry name" value="FAD-linked_Oxase-like_C"/>
</dbReference>
<accession>A0A5M6ZI76</accession>
<evidence type="ECO:0000313" key="9">
    <source>
        <dbReference type="EMBL" id="KAA5803514.1"/>
    </source>
</evidence>
<evidence type="ECO:0000256" key="1">
    <source>
        <dbReference type="ARBA" id="ARBA00001974"/>
    </source>
</evidence>
<dbReference type="InterPro" id="IPR016169">
    <property type="entry name" value="FAD-bd_PCMH_sub2"/>
</dbReference>
<dbReference type="Gene3D" id="3.30.465.10">
    <property type="match status" value="1"/>
</dbReference>
<keyword evidence="10" id="KW-1185">Reference proteome</keyword>
<dbReference type="PROSITE" id="PS51387">
    <property type="entry name" value="FAD_PCMH"/>
    <property type="match status" value="1"/>
</dbReference>
<dbReference type="SUPFAM" id="SSF55103">
    <property type="entry name" value="FAD-linked oxidases, C-terminal domain"/>
    <property type="match status" value="1"/>
</dbReference>
<dbReference type="InterPro" id="IPR036318">
    <property type="entry name" value="FAD-bd_PCMH-like_sf"/>
</dbReference>
<protein>
    <recommendedName>
        <fullName evidence="7">D-lactate dehydrogenase (cytochrome)</fullName>
        <ecNumber evidence="7">1.1.2.4</ecNumber>
    </recommendedName>
</protein>
<dbReference type="InterPro" id="IPR016166">
    <property type="entry name" value="FAD-bd_PCMH"/>
</dbReference>
<evidence type="ECO:0000259" key="8">
    <source>
        <dbReference type="PROSITE" id="PS51387"/>
    </source>
</evidence>
<proteinExistence type="inferred from homology"/>
<evidence type="ECO:0000256" key="2">
    <source>
        <dbReference type="ARBA" id="ARBA00008000"/>
    </source>
</evidence>
<name>A0A5M6ZI76_9PROT</name>
<dbReference type="Gene3D" id="1.10.45.10">
    <property type="entry name" value="Vanillyl-alcohol Oxidase, Chain A, domain 4"/>
    <property type="match status" value="1"/>
</dbReference>
<dbReference type="InterPro" id="IPR016171">
    <property type="entry name" value="Vanillyl_alc_oxidase_C-sub2"/>
</dbReference>
<dbReference type="PANTHER" id="PTHR11748">
    <property type="entry name" value="D-LACTATE DEHYDROGENASE"/>
    <property type="match status" value="1"/>
</dbReference>
<evidence type="ECO:0000256" key="7">
    <source>
        <dbReference type="ARBA" id="ARBA00038897"/>
    </source>
</evidence>
<dbReference type="InterPro" id="IPR004113">
    <property type="entry name" value="FAD-bd_oxidored_4_C"/>
</dbReference>
<dbReference type="GO" id="GO:0004458">
    <property type="term" value="F:D-lactate dehydrogenase (cytochrome) activity"/>
    <property type="evidence" value="ECO:0007669"/>
    <property type="project" value="UniProtKB-EC"/>
</dbReference>
<dbReference type="Pfam" id="PF02913">
    <property type="entry name" value="FAD-oxidase_C"/>
    <property type="match status" value="1"/>
</dbReference>
<dbReference type="GO" id="GO:0071949">
    <property type="term" value="F:FAD binding"/>
    <property type="evidence" value="ECO:0007669"/>
    <property type="project" value="InterPro"/>
</dbReference>
<gene>
    <name evidence="9" type="ORF">F1654_06830</name>
</gene>
<dbReference type="Pfam" id="PF01565">
    <property type="entry name" value="FAD_binding_4"/>
    <property type="match status" value="1"/>
</dbReference>
<dbReference type="Proteomes" id="UP000325122">
    <property type="component" value="Unassembled WGS sequence"/>
</dbReference>
<dbReference type="AlphaFoldDB" id="A0A5M6ZI76"/>
<dbReference type="SUPFAM" id="SSF56176">
    <property type="entry name" value="FAD-binding/transporter-associated domain-like"/>
    <property type="match status" value="1"/>
</dbReference>
<dbReference type="InterPro" id="IPR006094">
    <property type="entry name" value="Oxid_FAD_bind_N"/>
</dbReference>
<keyword evidence="4" id="KW-0274">FAD</keyword>
<comment type="caution">
    <text evidence="9">The sequence shown here is derived from an EMBL/GenBank/DDBJ whole genome shotgun (WGS) entry which is preliminary data.</text>
</comment>
<evidence type="ECO:0000256" key="3">
    <source>
        <dbReference type="ARBA" id="ARBA00022630"/>
    </source>
</evidence>
<evidence type="ECO:0000313" key="10">
    <source>
        <dbReference type="Proteomes" id="UP000325122"/>
    </source>
</evidence>
<dbReference type="GO" id="GO:1903457">
    <property type="term" value="P:lactate catabolic process"/>
    <property type="evidence" value="ECO:0007669"/>
    <property type="project" value="TreeGrafter"/>
</dbReference>
<comment type="cofactor">
    <cofactor evidence="1">
        <name>FAD</name>
        <dbReference type="ChEBI" id="CHEBI:57692"/>
    </cofactor>
</comment>
<reference evidence="9 10" key="1">
    <citation type="submission" date="2019-09" db="EMBL/GenBank/DDBJ databases">
        <authorList>
            <person name="Kevbrin V."/>
            <person name="Grouzdev D.S."/>
        </authorList>
    </citation>
    <scope>NUCLEOTIDE SEQUENCE [LARGE SCALE GENOMIC DNA]</scope>
    <source>
        <strain evidence="9 10">G-192</strain>
    </source>
</reference>
<organism evidence="9 10">
    <name type="scientific">Alkalicaulis satelles</name>
    <dbReference type="NCBI Taxonomy" id="2609175"/>
    <lineage>
        <taxon>Bacteria</taxon>
        <taxon>Pseudomonadati</taxon>
        <taxon>Pseudomonadota</taxon>
        <taxon>Alphaproteobacteria</taxon>
        <taxon>Maricaulales</taxon>
        <taxon>Maricaulaceae</taxon>
        <taxon>Alkalicaulis</taxon>
    </lineage>
</organism>
<keyword evidence="6" id="KW-0560">Oxidoreductase</keyword>
<dbReference type="GO" id="GO:0008720">
    <property type="term" value="F:D-lactate dehydrogenase (NAD+) activity"/>
    <property type="evidence" value="ECO:0007669"/>
    <property type="project" value="TreeGrafter"/>
</dbReference>
<keyword evidence="3" id="KW-0285">Flavoprotein</keyword>
<evidence type="ECO:0000256" key="6">
    <source>
        <dbReference type="ARBA" id="ARBA00023002"/>
    </source>
</evidence>
<dbReference type="RefSeq" id="WP_150022782.1">
    <property type="nucleotide sequence ID" value="NZ_VWOJ01000002.1"/>
</dbReference>
<feature type="domain" description="FAD-binding PCMH-type" evidence="8">
    <location>
        <begin position="40"/>
        <end position="232"/>
    </location>
</feature>
<evidence type="ECO:0000256" key="5">
    <source>
        <dbReference type="ARBA" id="ARBA00022946"/>
    </source>
</evidence>
<keyword evidence="5" id="KW-0809">Transit peptide</keyword>
<sequence length="535" mass="56149">MTRPAPAVQSLAETLASIVGPDHVRSDDAARALYSQDVWRQGAQVDLVASPADEAECAAVVRACAEAGAPVYPRGGGMSYTAGYLADRPGGVCLDTVRMNRVLEISEAGMYVRVEAGCTWKTLYEALAAKGLRTPFWGPLSGISSTIGGGVSQNNAFFGAGVYGPTSDSVLSIAAALPDGSILRTGTASAETAKGPGRPFLRHYGPDLTGLFCGDAGALGVKTQITLRLIPAPAHERWASFSYPSREACAEALASLGRTGLACELFAFDPGLTAVRMKRASLMSDAKTLGKVVTGQKNLVKGLAEGAKMALAGRQFLGEADFNLHLVTESHSKTGAEDALRQLTQLAERAGGRSVEPTIPKVIRAQPFTPLNNMIGPAAERWVPVHGIVAMDDGPACWAEIEALFAGLKPRFDAHGVTTGFLVTTLSNTGFLVEPVFLWPDRLFALHEASVEAGYLKSLTPRAPDPDATRLVAEAREAVVDIFSGYGAAHFQAGRTYPLARTRSAPALALLKAVKAALDPQNIINPGALGLGELS</sequence>
<dbReference type="EC" id="1.1.2.4" evidence="7"/>